<keyword evidence="1" id="KW-0472">Membrane</keyword>
<dbReference type="PANTHER" id="PTHR31170">
    <property type="entry name" value="BNAC04G53230D PROTEIN"/>
    <property type="match status" value="1"/>
</dbReference>
<sequence>METELSADWPRRRLRKAGHRCCIFRIPQGSGDAWYQPSTVSIGPYHHGREELRMMEENKRRSLATLLERTKSMGLTLEDYFVKVKSLEEEARDCYSETILLQSHEFVAILVVDGCFIVELFRKAAGRIPFEEGDPIFSVDWTFWSLVKDLTCVENQIPFVVLRELFDLTELPDDGNSMDRVSWSTLIYDFFEFFLPGPSFPFPSDRSESFRWRHLLDFLLWNFTRRLPVPGSPPRKSWSRVASRLRGGGTRPAFQVTRARVIPCISKLRVAGIKLQRRDGENNFLDVRFEGGAIKMPLIKLDGFMAAFLRNCVAYERCIGYERISGMTEYAIFLDRLIDTYKDVEVLCDHHVMENSLGTVGEVATFVNELVKGVNIDKYYLVFGLSELFGQVNQYYNNSRDVYWATLKNRYFNSSWSIISFFAAIVLLLLSVTQTIFTILAYVKPLSH</sequence>
<gene>
    <name evidence="2" type="ORF">CEPIT_LOCUS28625</name>
</gene>
<organism evidence="2 3">
    <name type="scientific">Cuscuta epithymum</name>
    <dbReference type="NCBI Taxonomy" id="186058"/>
    <lineage>
        <taxon>Eukaryota</taxon>
        <taxon>Viridiplantae</taxon>
        <taxon>Streptophyta</taxon>
        <taxon>Embryophyta</taxon>
        <taxon>Tracheophyta</taxon>
        <taxon>Spermatophyta</taxon>
        <taxon>Magnoliopsida</taxon>
        <taxon>eudicotyledons</taxon>
        <taxon>Gunneridae</taxon>
        <taxon>Pentapetalae</taxon>
        <taxon>asterids</taxon>
        <taxon>lamiids</taxon>
        <taxon>Solanales</taxon>
        <taxon>Convolvulaceae</taxon>
        <taxon>Cuscuteae</taxon>
        <taxon>Cuscuta</taxon>
        <taxon>Cuscuta subgen. Cuscuta</taxon>
    </lineage>
</organism>
<comment type="caution">
    <text evidence="2">The sequence shown here is derived from an EMBL/GenBank/DDBJ whole genome shotgun (WGS) entry which is preliminary data.</text>
</comment>
<protein>
    <submittedName>
        <fullName evidence="2">Uncharacterized protein</fullName>
    </submittedName>
</protein>
<dbReference type="InterPro" id="IPR004158">
    <property type="entry name" value="DUF247_pln"/>
</dbReference>
<proteinExistence type="predicted"/>
<accession>A0AAV0EX54</accession>
<keyword evidence="1" id="KW-0812">Transmembrane</keyword>
<dbReference type="Pfam" id="PF03140">
    <property type="entry name" value="DUF247"/>
    <property type="match status" value="1"/>
</dbReference>
<feature type="transmembrane region" description="Helical" evidence="1">
    <location>
        <begin position="416"/>
        <end position="443"/>
    </location>
</feature>
<evidence type="ECO:0000313" key="2">
    <source>
        <dbReference type="EMBL" id="CAH9127827.1"/>
    </source>
</evidence>
<name>A0AAV0EX54_9ASTE</name>
<keyword evidence="1" id="KW-1133">Transmembrane helix</keyword>
<evidence type="ECO:0000313" key="3">
    <source>
        <dbReference type="Proteomes" id="UP001152523"/>
    </source>
</evidence>
<dbReference type="PANTHER" id="PTHR31170:SF25">
    <property type="entry name" value="BNAA09G04570D PROTEIN"/>
    <property type="match status" value="1"/>
</dbReference>
<dbReference type="EMBL" id="CAMAPF010000948">
    <property type="protein sequence ID" value="CAH9127827.1"/>
    <property type="molecule type" value="Genomic_DNA"/>
</dbReference>
<keyword evidence="3" id="KW-1185">Reference proteome</keyword>
<evidence type="ECO:0000256" key="1">
    <source>
        <dbReference type="SAM" id="Phobius"/>
    </source>
</evidence>
<dbReference type="Proteomes" id="UP001152523">
    <property type="component" value="Unassembled WGS sequence"/>
</dbReference>
<dbReference type="AlphaFoldDB" id="A0AAV0EX54"/>
<reference evidence="2" key="1">
    <citation type="submission" date="2022-07" db="EMBL/GenBank/DDBJ databases">
        <authorList>
            <person name="Macas J."/>
            <person name="Novak P."/>
            <person name="Neumann P."/>
        </authorList>
    </citation>
    <scope>NUCLEOTIDE SEQUENCE</scope>
</reference>